<accession>D6TCI8</accession>
<protein>
    <recommendedName>
        <fullName evidence="3">Peptidase M41</fullName>
    </recommendedName>
</protein>
<keyword evidence="2" id="KW-1185">Reference proteome</keyword>
<dbReference type="InParanoid" id="D6TCI8"/>
<dbReference type="EMBL" id="ADVG01000001">
    <property type="protein sequence ID" value="EFH90005.1"/>
    <property type="molecule type" value="Genomic_DNA"/>
</dbReference>
<name>D6TCI8_KTERA</name>
<dbReference type="GO" id="GO:0005524">
    <property type="term" value="F:ATP binding"/>
    <property type="evidence" value="ECO:0007669"/>
    <property type="project" value="InterPro"/>
</dbReference>
<dbReference type="InterPro" id="IPR037219">
    <property type="entry name" value="Peptidase_M41-like"/>
</dbReference>
<organism evidence="1 2">
    <name type="scientific">Ktedonobacter racemifer DSM 44963</name>
    <dbReference type="NCBI Taxonomy" id="485913"/>
    <lineage>
        <taxon>Bacteria</taxon>
        <taxon>Bacillati</taxon>
        <taxon>Chloroflexota</taxon>
        <taxon>Ktedonobacteria</taxon>
        <taxon>Ktedonobacterales</taxon>
        <taxon>Ktedonobacteraceae</taxon>
        <taxon>Ktedonobacter</taxon>
    </lineage>
</organism>
<evidence type="ECO:0008006" key="3">
    <source>
        <dbReference type="Google" id="ProtNLM"/>
    </source>
</evidence>
<dbReference type="GO" id="GO:0004176">
    <property type="term" value="F:ATP-dependent peptidase activity"/>
    <property type="evidence" value="ECO:0007669"/>
    <property type="project" value="InterPro"/>
</dbReference>
<reference evidence="1 2" key="1">
    <citation type="journal article" date="2011" name="Stand. Genomic Sci.">
        <title>Non-contiguous finished genome sequence and contextual data of the filamentous soil bacterium Ktedonobacter racemifer type strain (SOSP1-21).</title>
        <authorList>
            <person name="Chang Y.J."/>
            <person name="Land M."/>
            <person name="Hauser L."/>
            <person name="Chertkov O."/>
            <person name="Del Rio T.G."/>
            <person name="Nolan M."/>
            <person name="Copeland A."/>
            <person name="Tice H."/>
            <person name="Cheng J.F."/>
            <person name="Lucas S."/>
            <person name="Han C."/>
            <person name="Goodwin L."/>
            <person name="Pitluck S."/>
            <person name="Ivanova N."/>
            <person name="Ovchinikova G."/>
            <person name="Pati A."/>
            <person name="Chen A."/>
            <person name="Palaniappan K."/>
            <person name="Mavromatis K."/>
            <person name="Liolios K."/>
            <person name="Brettin T."/>
            <person name="Fiebig A."/>
            <person name="Rohde M."/>
            <person name="Abt B."/>
            <person name="Goker M."/>
            <person name="Detter J.C."/>
            <person name="Woyke T."/>
            <person name="Bristow J."/>
            <person name="Eisen J.A."/>
            <person name="Markowitz V."/>
            <person name="Hugenholtz P."/>
            <person name="Kyrpides N.C."/>
            <person name="Klenk H.P."/>
            <person name="Lapidus A."/>
        </authorList>
    </citation>
    <scope>NUCLEOTIDE SEQUENCE [LARGE SCALE GENOMIC DNA]</scope>
    <source>
        <strain evidence="2">DSM 44963</strain>
    </source>
</reference>
<dbReference type="GO" id="GO:0004222">
    <property type="term" value="F:metalloendopeptidase activity"/>
    <property type="evidence" value="ECO:0007669"/>
    <property type="project" value="InterPro"/>
</dbReference>
<dbReference type="Proteomes" id="UP000004508">
    <property type="component" value="Unassembled WGS sequence"/>
</dbReference>
<gene>
    <name evidence="1" type="ORF">Krac_11601</name>
</gene>
<comment type="caution">
    <text evidence="1">The sequence shown here is derived from an EMBL/GenBank/DDBJ whole genome shotgun (WGS) entry which is preliminary data.</text>
</comment>
<dbReference type="SUPFAM" id="SSF140990">
    <property type="entry name" value="FtsH protease domain-like"/>
    <property type="match status" value="1"/>
</dbReference>
<dbReference type="AlphaFoldDB" id="D6TCI8"/>
<sequence length="223" mass="25029">MVPWDEIFSTLQVLTQYILIEEITLLSIFIGGIKMFADTITVLKAYHEAGHAVVGHALGRCIESVALLSGEDGYGGYCRFSAYIEDANGHPEWNEKSANPDLITIYYAGMLSTASYCSLYLALDEEDDSVRYPEGSERDDLERIKRILSQMDIDQQQREAITDTCWAQAQTILSDYSMAVDKVAAMLVKRGLLTGHAAHRLIWQAVGYPDHDWRFVALGIKKK</sequence>
<evidence type="ECO:0000313" key="1">
    <source>
        <dbReference type="EMBL" id="EFH90005.1"/>
    </source>
</evidence>
<dbReference type="GO" id="GO:0006508">
    <property type="term" value="P:proteolysis"/>
    <property type="evidence" value="ECO:0007669"/>
    <property type="project" value="InterPro"/>
</dbReference>
<evidence type="ECO:0000313" key="2">
    <source>
        <dbReference type="Proteomes" id="UP000004508"/>
    </source>
</evidence>
<dbReference type="Gene3D" id="1.20.58.760">
    <property type="entry name" value="Peptidase M41"/>
    <property type="match status" value="1"/>
</dbReference>
<dbReference type="STRING" id="485913.Krac_11601"/>
<proteinExistence type="predicted"/>